<dbReference type="GeneID" id="13390443"/>
<feature type="region of interest" description="Disordered" evidence="3">
    <location>
        <begin position="251"/>
        <end position="278"/>
    </location>
</feature>
<dbReference type="AlphaFoldDB" id="A0A3S7WSF4"/>
<reference evidence="6 8" key="1">
    <citation type="journal article" date="2011" name="Genome Res.">
        <title>Whole genome sequencing of multiple Leishmania donovani clinical isolates provides insights into population structure and mechanisms of drug resistance.</title>
        <authorList>
            <person name="Downing T."/>
            <person name="Imamura H."/>
            <person name="Decuypere S."/>
            <person name="Clark T.G."/>
            <person name="Coombs G.H."/>
            <person name="Cotton J.A."/>
            <person name="Hilley J.D."/>
            <person name="de Doncker S."/>
            <person name="Maes I."/>
            <person name="Mottram J.C."/>
            <person name="Quail M.A."/>
            <person name="Rijal S."/>
            <person name="Sanders M."/>
            <person name="Schonian G."/>
            <person name="Stark O."/>
            <person name="Sundar S."/>
            <person name="Vanaerschot M."/>
            <person name="Hertz-Fowler C."/>
            <person name="Dujardin J.C."/>
            <person name="Berriman M."/>
        </authorList>
    </citation>
    <scope>NUCLEOTIDE SEQUENCE [LARGE SCALE GENOMIC DNA]</scope>
    <source>
        <strain evidence="6 8">BPK282A1</strain>
    </source>
</reference>
<dbReference type="Proteomes" id="UP000274082">
    <property type="component" value="Chromosome 13"/>
</dbReference>
<dbReference type="GO" id="GO:0003713">
    <property type="term" value="F:transcription coactivator activity"/>
    <property type="evidence" value="ECO:0007669"/>
    <property type="project" value="TreeGrafter"/>
</dbReference>
<evidence type="ECO:0000256" key="2">
    <source>
        <dbReference type="ARBA" id="ARBA00023054"/>
    </source>
</evidence>
<accession>A0A3S7WSF4</accession>
<evidence type="ECO:0000313" key="10">
    <source>
        <dbReference type="Proteomes" id="UP000318447"/>
    </source>
</evidence>
<dbReference type="OrthoDB" id="76412at2759"/>
<evidence type="ECO:0000313" key="8">
    <source>
        <dbReference type="Proteomes" id="UP000008980"/>
    </source>
</evidence>
<evidence type="ECO:0000256" key="1">
    <source>
        <dbReference type="ARBA" id="ARBA00008296"/>
    </source>
</evidence>
<dbReference type="Proteomes" id="UP000318447">
    <property type="component" value="Unassembled WGS sequence"/>
</dbReference>
<dbReference type="EMBL" id="CP029512">
    <property type="protein sequence ID" value="AYU77119.1"/>
    <property type="molecule type" value="Genomic_DNA"/>
</dbReference>
<keyword evidence="9" id="KW-1185">Reference proteome</keyword>
<dbReference type="Proteomes" id="UP000008980">
    <property type="component" value="Chromosome 13"/>
</dbReference>
<protein>
    <recommendedName>
        <fullName evidence="4">Coiled-coil domain-containing protein</fullName>
    </recommendedName>
</protein>
<feature type="domain" description="Coiled-coil" evidence="4">
    <location>
        <begin position="153"/>
        <end position="236"/>
    </location>
</feature>
<dbReference type="VEuPathDB" id="TriTrypDB:LDHU3_13.0570"/>
<comment type="similarity">
    <text evidence="1">Belongs to the CCDC124 family.</text>
</comment>
<dbReference type="PANTHER" id="PTHR21680:SF0">
    <property type="entry name" value="COILED-COIL DOMAIN-CONTAINING PROTEIN 124"/>
    <property type="match status" value="1"/>
</dbReference>
<dbReference type="VEuPathDB" id="TriTrypDB:LdCL_130009500"/>
<dbReference type="EMBL" id="RHLC01000031">
    <property type="protein sequence ID" value="TPP45140.1"/>
    <property type="molecule type" value="Genomic_DNA"/>
</dbReference>
<evidence type="ECO:0000313" key="5">
    <source>
        <dbReference type="EMBL" id="AYU77119.1"/>
    </source>
</evidence>
<reference evidence="10" key="6">
    <citation type="submission" date="2019-02" db="EMBL/GenBank/DDBJ databases">
        <title>FDA dAtabase for Regulatory Grade micrObial Sequences (FDA-ARGOS): Supporting development and validation of Infectious Disease Dx tests.</title>
        <authorList>
            <person name="Duncan R."/>
            <person name="Fisher C."/>
            <person name="Tallon L."/>
            <person name="Sadzewicz L."/>
            <person name="Sengamalay N."/>
            <person name="Ott S."/>
            <person name="Godinez A."/>
            <person name="Nagaraj S."/>
            <person name="Vavikolanu K."/>
            <person name="Nadendla S."/>
            <person name="Aluvathingal J."/>
            <person name="Sichtig H."/>
        </authorList>
    </citation>
    <scope>NUCLEOTIDE SEQUENCE [LARGE SCALE GENOMIC DNA]</scope>
    <source>
        <strain evidence="10">FDAARGOS_361</strain>
    </source>
</reference>
<keyword evidence="2" id="KW-0175">Coiled coil</keyword>
<dbReference type="RefSeq" id="XP_003859253.1">
    <property type="nucleotide sequence ID" value="XM_003859205.1"/>
</dbReference>
<evidence type="ECO:0000256" key="3">
    <source>
        <dbReference type="SAM" id="MobiDB-lite"/>
    </source>
</evidence>
<reference evidence="6" key="2">
    <citation type="submission" date="2011-01" db="EMBL/GenBank/DDBJ databases">
        <authorList>
            <person name="Zhao B.P."/>
            <person name="Ren Z.A."/>
            <person name="Li C.D."/>
        </authorList>
    </citation>
    <scope>NUCLEOTIDE SEQUENCE</scope>
    <source>
        <strain evidence="6">BPK282A1</strain>
    </source>
</reference>
<dbReference type="PANTHER" id="PTHR21680">
    <property type="entry name" value="COILED-COIL DOMAIN-CONTAINING PROTEIN 124"/>
    <property type="match status" value="1"/>
</dbReference>
<reference evidence="5 9" key="4">
    <citation type="journal article" date="2018" name="Sci. Rep.">
        <title>A complete Leishmania donovani reference genome identifies novel genetic variations associated with virulence.</title>
        <authorList>
            <person name="Lypaczewski P."/>
            <person name="Hoshizaki J."/>
            <person name="Zhang W.-W."/>
            <person name="McCall L.-I."/>
            <person name="Torcivia-Rodriguez J."/>
            <person name="Simonyan V."/>
            <person name="Kaur A."/>
            <person name="Dewar K."/>
            <person name="Matlashewski G."/>
        </authorList>
    </citation>
    <scope>NUCLEOTIDE SEQUENCE [LARGE SCALE GENOMIC DNA]</scope>
    <source>
        <strain evidence="5 9">LdCL</strain>
    </source>
</reference>
<feature type="region of interest" description="Disordered" evidence="3">
    <location>
        <begin position="117"/>
        <end position="140"/>
    </location>
</feature>
<proteinExistence type="inferred from homology"/>
<reference evidence="7" key="5">
    <citation type="submission" date="2019-02" db="EMBL/GenBank/DDBJ databases">
        <title>FDA dAtabase for Regulatory Grade micrObial Sequences (FDA-ARGOS): Supporting development and validation of Infectious Disease Dx tests.</title>
        <authorList>
            <person name="Duncan R."/>
            <person name="Fisher C."/>
            <person name="Tallon L.J."/>
            <person name="Sadzewicz L."/>
            <person name="Sengamalay N."/>
            <person name="Ott S."/>
            <person name="Godinez A."/>
            <person name="Nagaraj S."/>
            <person name="Nadendla S."/>
            <person name="Sichtig H."/>
        </authorList>
    </citation>
    <scope>NUCLEOTIDE SEQUENCE</scope>
    <source>
        <strain evidence="7">FDAARGOS_361</strain>
    </source>
</reference>
<dbReference type="SMR" id="A0A3S7WSF4"/>
<evidence type="ECO:0000313" key="7">
    <source>
        <dbReference type="EMBL" id="TPP45140.1"/>
    </source>
</evidence>
<dbReference type="VEuPathDB" id="TriTrypDB:LdBPK_130410.1"/>
<dbReference type="InterPro" id="IPR010422">
    <property type="entry name" value="Ccdc124/Oxs1"/>
</dbReference>
<accession>E9BBB6</accession>
<organism evidence="5 9">
    <name type="scientific">Leishmania donovani</name>
    <dbReference type="NCBI Taxonomy" id="5661"/>
    <lineage>
        <taxon>Eukaryota</taxon>
        <taxon>Discoba</taxon>
        <taxon>Euglenozoa</taxon>
        <taxon>Kinetoplastea</taxon>
        <taxon>Metakinetoplastina</taxon>
        <taxon>Trypanosomatida</taxon>
        <taxon>Trypanosomatidae</taxon>
        <taxon>Leishmaniinae</taxon>
        <taxon>Leishmania</taxon>
    </lineage>
</organism>
<feature type="compositionally biased region" description="Polar residues" evidence="3">
    <location>
        <begin position="1"/>
        <end position="10"/>
    </location>
</feature>
<dbReference type="GO" id="GO:0005634">
    <property type="term" value="C:nucleus"/>
    <property type="evidence" value="ECO:0007669"/>
    <property type="project" value="TreeGrafter"/>
</dbReference>
<dbReference type="GO" id="GO:0006366">
    <property type="term" value="P:transcription by RNA polymerase II"/>
    <property type="evidence" value="ECO:0007669"/>
    <property type="project" value="TreeGrafter"/>
</dbReference>
<feature type="region of interest" description="Disordered" evidence="3">
    <location>
        <begin position="1"/>
        <end position="94"/>
    </location>
</feature>
<gene>
    <name evidence="7" type="ORF">CGC21_33155</name>
    <name evidence="6" type="ORF">LDBPK_130410</name>
    <name evidence="5" type="ORF">LdCL_130009500</name>
</gene>
<dbReference type="Pfam" id="PF06244">
    <property type="entry name" value="Ccdc124"/>
    <property type="match status" value="1"/>
</dbReference>
<evidence type="ECO:0000313" key="9">
    <source>
        <dbReference type="Proteomes" id="UP000274082"/>
    </source>
</evidence>
<evidence type="ECO:0000313" key="6">
    <source>
        <dbReference type="EMBL" id="CBZ32541.1"/>
    </source>
</evidence>
<sequence length="278" mass="31675">MPSGPKNNKYINRHSEEARLRDEERRIDSRAAREAAKEDARWSETDPKVLKKMEKKREMEQKQEAKATRDAEKREQLEEEEREMNVKVPKKVAQRQIQKDLAKMLADYDKERTALRGGQHGAVVKPEKTEEAPLPSGNVNRERGVTLHAAAEQESNTIKASGTVADVVAALEKGGNASGAAEIPDNRHIGKRAKVLYKAFYSEHLEQVKGEKPGLRRTQYNDIIWEMWQKSPTNPFVMRTEKIAHERLEAERRWMEGDSDGEDEEEGEFTNGGKCAAK</sequence>
<dbReference type="OMA" id="FEERMMP"/>
<dbReference type="InterPro" id="IPR054414">
    <property type="entry name" value="Ccdc124/Oxs1_C"/>
</dbReference>
<dbReference type="EMBL" id="FR799600">
    <property type="protein sequence ID" value="CBZ32541.1"/>
    <property type="molecule type" value="Genomic_DNA"/>
</dbReference>
<name>A0A3S7WSF4_LEIDO</name>
<evidence type="ECO:0000259" key="4">
    <source>
        <dbReference type="Pfam" id="PF06244"/>
    </source>
</evidence>
<reference evidence="8" key="3">
    <citation type="submission" date="2011-02" db="EMBL/GenBank/DDBJ databases">
        <title>Whole genome sequencing of Leishmania donovani clinical lines reveals dynamic variation related to drug resistance.</title>
        <authorList>
            <person name="Downing T."/>
            <person name="Imamura H."/>
            <person name="Sanders M."/>
            <person name="Decuypere S."/>
            <person name="Hertz-Fowler C."/>
            <person name="Clark T.G."/>
            <person name="Rijal S."/>
            <person name="Sundar S."/>
            <person name="Quail M.A."/>
            <person name="De Doncker S."/>
            <person name="Maes I."/>
            <person name="Vanaerschot M."/>
            <person name="Stark O."/>
            <person name="Schonian G."/>
            <person name="Dujardin J.C."/>
            <person name="Berriman M."/>
        </authorList>
    </citation>
    <scope>NUCLEOTIDE SEQUENCE [LARGE SCALE GENOMIC DNA]</scope>
    <source>
        <strain evidence="8">BPK282A1</strain>
    </source>
</reference>
<feature type="compositionally biased region" description="Acidic residues" evidence="3">
    <location>
        <begin position="257"/>
        <end position="268"/>
    </location>
</feature>
<dbReference type="KEGG" id="ldo:LDBPK_130410"/>
<feature type="compositionally biased region" description="Basic and acidic residues" evidence="3">
    <location>
        <begin position="13"/>
        <end position="76"/>
    </location>
</feature>